<keyword evidence="1" id="KW-1133">Transmembrane helix</keyword>
<accession>A0ABW6A769</accession>
<evidence type="ECO:0000313" key="2">
    <source>
        <dbReference type="EMBL" id="MFD2920305.1"/>
    </source>
</evidence>
<dbReference type="EMBL" id="JBHUOZ010000003">
    <property type="protein sequence ID" value="MFD2920305.1"/>
    <property type="molecule type" value="Genomic_DNA"/>
</dbReference>
<gene>
    <name evidence="2" type="ORF">ACFS6H_11325</name>
</gene>
<name>A0ABW6A769_9BACT</name>
<feature type="transmembrane region" description="Helical" evidence="1">
    <location>
        <begin position="62"/>
        <end position="80"/>
    </location>
</feature>
<proteinExistence type="predicted"/>
<feature type="transmembrane region" description="Helical" evidence="1">
    <location>
        <begin position="121"/>
        <end position="141"/>
    </location>
</feature>
<reference evidence="3" key="1">
    <citation type="journal article" date="2019" name="Int. J. Syst. Evol. Microbiol.">
        <title>The Global Catalogue of Microorganisms (GCM) 10K type strain sequencing project: providing services to taxonomists for standard genome sequencing and annotation.</title>
        <authorList>
            <consortium name="The Broad Institute Genomics Platform"/>
            <consortium name="The Broad Institute Genome Sequencing Center for Infectious Disease"/>
            <person name="Wu L."/>
            <person name="Ma J."/>
        </authorList>
    </citation>
    <scope>NUCLEOTIDE SEQUENCE [LARGE SCALE GENOMIC DNA]</scope>
    <source>
        <strain evidence="3">KCTC 23299</strain>
    </source>
</reference>
<dbReference type="RefSeq" id="WP_386098403.1">
    <property type="nucleotide sequence ID" value="NZ_JBHUOZ010000003.1"/>
</dbReference>
<keyword evidence="1" id="KW-0812">Transmembrane</keyword>
<feature type="transmembrane region" description="Helical" evidence="1">
    <location>
        <begin position="34"/>
        <end position="56"/>
    </location>
</feature>
<evidence type="ECO:0000313" key="3">
    <source>
        <dbReference type="Proteomes" id="UP001597511"/>
    </source>
</evidence>
<keyword evidence="3" id="KW-1185">Reference proteome</keyword>
<dbReference type="Proteomes" id="UP001597511">
    <property type="component" value="Unassembled WGS sequence"/>
</dbReference>
<organism evidence="2 3">
    <name type="scientific">Terrimonas rubra</name>
    <dbReference type="NCBI Taxonomy" id="1035890"/>
    <lineage>
        <taxon>Bacteria</taxon>
        <taxon>Pseudomonadati</taxon>
        <taxon>Bacteroidota</taxon>
        <taxon>Chitinophagia</taxon>
        <taxon>Chitinophagales</taxon>
        <taxon>Chitinophagaceae</taxon>
        <taxon>Terrimonas</taxon>
    </lineage>
</organism>
<comment type="caution">
    <text evidence="2">The sequence shown here is derived from an EMBL/GenBank/DDBJ whole genome shotgun (WGS) entry which is preliminary data.</text>
</comment>
<evidence type="ECO:0000256" key="1">
    <source>
        <dbReference type="SAM" id="Phobius"/>
    </source>
</evidence>
<sequence length="196" mass="22601">MQDNSSFSPQESIRLIESMIKEARNKYSENGHLYLFWGWVILLCSLGNFILAYFQLYDKPYIVWWLTAAAGIYQAVYVTKHKMNRAARSYTDILYGYIWLTVGILLLLAITMIAFKGNWDFLYPQLLALYGMPVFLSGIILKFNPLKAGAIACWMLAITASIIHVEYHLLLLVLAIIIAWLIPGYMLQAKYKKENK</sequence>
<feature type="transmembrane region" description="Helical" evidence="1">
    <location>
        <begin position="146"/>
        <end position="163"/>
    </location>
</feature>
<protein>
    <submittedName>
        <fullName evidence="2">Uncharacterized protein</fullName>
    </submittedName>
</protein>
<keyword evidence="1" id="KW-0472">Membrane</keyword>
<feature type="transmembrane region" description="Helical" evidence="1">
    <location>
        <begin position="169"/>
        <end position="187"/>
    </location>
</feature>
<feature type="transmembrane region" description="Helical" evidence="1">
    <location>
        <begin position="92"/>
        <end position="115"/>
    </location>
</feature>